<evidence type="ECO:0000313" key="12">
    <source>
        <dbReference type="EMBL" id="PZO23329.1"/>
    </source>
</evidence>
<dbReference type="InterPro" id="IPR034005">
    <property type="entry name" value="M3A_DCP"/>
</dbReference>
<accession>A0A2W4V2K3</accession>
<dbReference type="InterPro" id="IPR024079">
    <property type="entry name" value="MetalloPept_cat_dom_sf"/>
</dbReference>
<feature type="domain" description="Peptidase M3A/M3B catalytic" evidence="10">
    <location>
        <begin position="249"/>
        <end position="713"/>
    </location>
</feature>
<protein>
    <recommendedName>
        <fullName evidence="8">oligopeptidase A</fullName>
        <ecNumber evidence="8">3.4.24.70</ecNumber>
    </recommendedName>
</protein>
<evidence type="ECO:0000256" key="1">
    <source>
        <dbReference type="ARBA" id="ARBA00006040"/>
    </source>
</evidence>
<comment type="cofactor">
    <cofactor evidence="9">
        <name>Zn(2+)</name>
        <dbReference type="ChEBI" id="CHEBI:29105"/>
    </cofactor>
    <text evidence="9">Binds 1 zinc ion.</text>
</comment>
<keyword evidence="6 9" id="KW-0482">Metalloprotease</keyword>
<keyword evidence="2 9" id="KW-0645">Protease</keyword>
<comment type="catalytic activity">
    <reaction evidence="7">
        <text>Hydrolysis of oligopeptides, with broad specificity. Gly or Ala commonly occur as P1 or P1' residues, but more distant residues are also important, as is shown by the fact that Z-Gly-Pro-Gly-|-Gly-Pro-Ala is cleaved, but not Z-(Gly)(5).</text>
        <dbReference type="EC" id="3.4.24.70"/>
    </reaction>
</comment>
<dbReference type="GO" id="GO:0004222">
    <property type="term" value="F:metalloendopeptidase activity"/>
    <property type="evidence" value="ECO:0007669"/>
    <property type="project" value="UniProtKB-EC"/>
</dbReference>
<dbReference type="InterPro" id="IPR045090">
    <property type="entry name" value="Pept_M3A_M3B"/>
</dbReference>
<dbReference type="GO" id="GO:0046872">
    <property type="term" value="F:metal ion binding"/>
    <property type="evidence" value="ECO:0007669"/>
    <property type="project" value="UniProtKB-UniRule"/>
</dbReference>
<dbReference type="Gene3D" id="1.10.1370.10">
    <property type="entry name" value="Neurolysin, domain 3"/>
    <property type="match status" value="1"/>
</dbReference>
<dbReference type="CDD" id="cd06456">
    <property type="entry name" value="M3A_DCP"/>
    <property type="match status" value="1"/>
</dbReference>
<reference evidence="12 13" key="2">
    <citation type="submission" date="2018-06" db="EMBL/GenBank/DDBJ databases">
        <title>Metagenomic assembly of (sub)arctic Cyanobacteria and their associated microbiome from non-axenic cultures.</title>
        <authorList>
            <person name="Baurain D."/>
        </authorList>
    </citation>
    <scope>NUCLEOTIDE SEQUENCE [LARGE SCALE GENOMIC DNA]</scope>
    <source>
        <strain evidence="12">ULC129bin1</strain>
    </source>
</reference>
<dbReference type="SUPFAM" id="SSF55486">
    <property type="entry name" value="Metalloproteases ('zincins'), catalytic domain"/>
    <property type="match status" value="1"/>
</dbReference>
<dbReference type="EC" id="3.4.24.70" evidence="8"/>
<feature type="domain" description="Oligopeptidase A N-terminal" evidence="11">
    <location>
        <begin position="45"/>
        <end position="168"/>
    </location>
</feature>
<dbReference type="GO" id="GO:0005829">
    <property type="term" value="C:cytosol"/>
    <property type="evidence" value="ECO:0007669"/>
    <property type="project" value="UniProtKB-ARBA"/>
</dbReference>
<keyword evidence="5 9" id="KW-0862">Zinc</keyword>
<evidence type="ECO:0000256" key="7">
    <source>
        <dbReference type="ARBA" id="ARBA00024603"/>
    </source>
</evidence>
<evidence type="ECO:0000256" key="4">
    <source>
        <dbReference type="ARBA" id="ARBA00022801"/>
    </source>
</evidence>
<dbReference type="PANTHER" id="PTHR11804">
    <property type="entry name" value="PROTEASE M3 THIMET OLIGOPEPTIDASE-RELATED"/>
    <property type="match status" value="1"/>
</dbReference>
<dbReference type="GO" id="GO:0006518">
    <property type="term" value="P:peptide metabolic process"/>
    <property type="evidence" value="ECO:0007669"/>
    <property type="project" value="TreeGrafter"/>
</dbReference>
<dbReference type="Gene3D" id="3.40.390.10">
    <property type="entry name" value="Collagenase (Catalytic Domain)"/>
    <property type="match status" value="1"/>
</dbReference>
<dbReference type="InterPro" id="IPR045666">
    <property type="entry name" value="OpdA_N"/>
</dbReference>
<keyword evidence="3 9" id="KW-0479">Metal-binding</keyword>
<dbReference type="EMBL" id="QBMC01000002">
    <property type="protein sequence ID" value="PZO23329.1"/>
    <property type="molecule type" value="Genomic_DNA"/>
</dbReference>
<organism evidence="12 13">
    <name type="scientific">Leptolyngbya foveolarum</name>
    <dbReference type="NCBI Taxonomy" id="47253"/>
    <lineage>
        <taxon>Bacteria</taxon>
        <taxon>Bacillati</taxon>
        <taxon>Cyanobacteriota</taxon>
        <taxon>Cyanophyceae</taxon>
        <taxon>Leptolyngbyales</taxon>
        <taxon>Leptolyngbyaceae</taxon>
        <taxon>Leptolyngbya group</taxon>
        <taxon>Leptolyngbya</taxon>
    </lineage>
</organism>
<dbReference type="Pfam" id="PF01432">
    <property type="entry name" value="Peptidase_M3"/>
    <property type="match status" value="1"/>
</dbReference>
<proteinExistence type="inferred from homology"/>
<dbReference type="AlphaFoldDB" id="A0A2W4V2K3"/>
<gene>
    <name evidence="12" type="ORF">DCF25_00630</name>
</gene>
<name>A0A2W4V2K3_9CYAN</name>
<dbReference type="PANTHER" id="PTHR11804:SF83">
    <property type="entry name" value="LD37516P"/>
    <property type="match status" value="1"/>
</dbReference>
<comment type="similarity">
    <text evidence="1 9">Belongs to the peptidase M3 family.</text>
</comment>
<reference evidence="13" key="1">
    <citation type="submission" date="2018-04" db="EMBL/GenBank/DDBJ databases">
        <authorList>
            <person name="Cornet L."/>
        </authorList>
    </citation>
    <scope>NUCLEOTIDE SEQUENCE [LARGE SCALE GENOMIC DNA]</scope>
</reference>
<dbReference type="InterPro" id="IPR001567">
    <property type="entry name" value="Pept_M3A_M3B_dom"/>
</dbReference>
<comment type="caution">
    <text evidence="12">The sequence shown here is derived from an EMBL/GenBank/DDBJ whole genome shotgun (WGS) entry which is preliminary data.</text>
</comment>
<evidence type="ECO:0000256" key="6">
    <source>
        <dbReference type="ARBA" id="ARBA00023049"/>
    </source>
</evidence>
<evidence type="ECO:0000259" key="11">
    <source>
        <dbReference type="Pfam" id="PF19310"/>
    </source>
</evidence>
<dbReference type="FunFam" id="3.40.390.10:FF:000009">
    <property type="entry name" value="Oligopeptidase A"/>
    <property type="match status" value="1"/>
</dbReference>
<evidence type="ECO:0000256" key="8">
    <source>
        <dbReference type="ARBA" id="ARBA00026100"/>
    </source>
</evidence>
<dbReference type="Pfam" id="PF19310">
    <property type="entry name" value="TOP_N"/>
    <property type="match status" value="1"/>
</dbReference>
<evidence type="ECO:0000256" key="5">
    <source>
        <dbReference type="ARBA" id="ARBA00022833"/>
    </source>
</evidence>
<evidence type="ECO:0000259" key="10">
    <source>
        <dbReference type="Pfam" id="PF01432"/>
    </source>
</evidence>
<evidence type="ECO:0000313" key="13">
    <source>
        <dbReference type="Proteomes" id="UP000249354"/>
    </source>
</evidence>
<sequence length="722" mass="80358">MTAISSSAQASQDSHLEAPNPLLIGRGLPPFENIKAEQVESGIGALIQTLSEEVRSLEKSLTQGTTATWESLMTPLTAITERLGWSWGIIGHLMGVKNSPELRAAYESVQPALVQFSNDISQSQTIYKGLKQLREGDQWAQLSLAQQRIIEAELRDAELSGVGLSGEPKERFNEIQQALAELSTQFSNHVLDATKAFSLTLTQPEEIAGLPPSLLSLSAQAARDAGEDAATAENGPWRITLDMPSYVPFLRHSQRRDLREKLYRAFITRASDGELNNAPLIEKILDLRQQQAHLLGFDNYAELSLARKMAPSVSAVESLMEELRSASYDAAKGELAEIKAFAQQHSDAQTSDAVEIRQWDMPFWTERMREEQFDLNDEALRPYFPLPRVLEGLFGLAERLFGITISAADGKAPVWHPDVRYFQVVDTEEGGTIAHFYLDPYSRPAEKRGGAWMDECIVRAKESADTDQVRLPVAYLVCNQSPPVDGKPSLMTFSEVETLFHEFGHGLQHMLTRVDYAGAAGINNVEWDAVELPSQFMENWCYDRDTLFGMAKHYETGEPLPEVDYQKLLAARHFMTGSAILRQVNFGWLDIALHAEYEPGGEESVGEMRDRLTEKTTLLPPLPEDAFLCSFGHIFSGGYAAGYYSYFWAEVLSADAFSAFEEVGLENPSEIATIGRRFRDTVLALGGSRHPMEVFKSFRGREPSTQALLRHRGLVEEIASAA</sequence>
<dbReference type="InterPro" id="IPR024077">
    <property type="entry name" value="Neurolysin/TOP_dom2"/>
</dbReference>
<evidence type="ECO:0000256" key="2">
    <source>
        <dbReference type="ARBA" id="ARBA00022670"/>
    </source>
</evidence>
<keyword evidence="4 9" id="KW-0378">Hydrolase</keyword>
<dbReference type="GO" id="GO:0006508">
    <property type="term" value="P:proteolysis"/>
    <property type="evidence" value="ECO:0007669"/>
    <property type="project" value="UniProtKB-KW"/>
</dbReference>
<dbReference type="Proteomes" id="UP000249354">
    <property type="component" value="Unassembled WGS sequence"/>
</dbReference>
<evidence type="ECO:0000256" key="3">
    <source>
        <dbReference type="ARBA" id="ARBA00022723"/>
    </source>
</evidence>
<evidence type="ECO:0000256" key="9">
    <source>
        <dbReference type="RuleBase" id="RU003435"/>
    </source>
</evidence>